<name>A0A0E9V8V9_ANGAN</name>
<accession>A0A0E9V8V9</accession>
<dbReference type="EMBL" id="GBXM01028018">
    <property type="protein sequence ID" value="JAH80559.1"/>
    <property type="molecule type" value="Transcribed_RNA"/>
</dbReference>
<protein>
    <submittedName>
        <fullName evidence="1">Uncharacterized protein</fullName>
    </submittedName>
</protein>
<proteinExistence type="predicted"/>
<evidence type="ECO:0000313" key="1">
    <source>
        <dbReference type="EMBL" id="JAH74441.1"/>
    </source>
</evidence>
<reference evidence="1" key="2">
    <citation type="journal article" date="2015" name="Fish Shellfish Immunol.">
        <title>Early steps in the European eel (Anguilla anguilla)-Vibrio vulnificus interaction in the gills: Role of the RtxA13 toxin.</title>
        <authorList>
            <person name="Callol A."/>
            <person name="Pajuelo D."/>
            <person name="Ebbesson L."/>
            <person name="Teles M."/>
            <person name="MacKenzie S."/>
            <person name="Amaro C."/>
        </authorList>
    </citation>
    <scope>NUCLEOTIDE SEQUENCE</scope>
</reference>
<organism evidence="1">
    <name type="scientific">Anguilla anguilla</name>
    <name type="common">European freshwater eel</name>
    <name type="synonym">Muraena anguilla</name>
    <dbReference type="NCBI Taxonomy" id="7936"/>
    <lineage>
        <taxon>Eukaryota</taxon>
        <taxon>Metazoa</taxon>
        <taxon>Chordata</taxon>
        <taxon>Craniata</taxon>
        <taxon>Vertebrata</taxon>
        <taxon>Euteleostomi</taxon>
        <taxon>Actinopterygii</taxon>
        <taxon>Neopterygii</taxon>
        <taxon>Teleostei</taxon>
        <taxon>Anguilliformes</taxon>
        <taxon>Anguillidae</taxon>
        <taxon>Anguilla</taxon>
    </lineage>
</organism>
<dbReference type="AlphaFoldDB" id="A0A0E9V8V9"/>
<dbReference type="EMBL" id="GBXM01034136">
    <property type="protein sequence ID" value="JAH74441.1"/>
    <property type="molecule type" value="Transcribed_RNA"/>
</dbReference>
<sequence length="19" mass="2226">MYKSIISSQQWHGLMDCVV</sequence>
<reference evidence="1" key="1">
    <citation type="submission" date="2014-11" db="EMBL/GenBank/DDBJ databases">
        <authorList>
            <person name="Amaro Gonzalez C."/>
        </authorList>
    </citation>
    <scope>NUCLEOTIDE SEQUENCE</scope>
</reference>